<sequence>MAQSNSGKIYELQESYVKLHAIFPILQALLIPEPADKYLRLIRAWCDEWEGVGTPGSRVVIHLQGVEWGEIEVLLKEALDKAYEVVLSPQALEREARQHIRQALQAHEQTHPPAIEGPEQEPIDQADDETARANARERQIERAEERVQWAFGKLVRAGRAAVLREEGVCGYKWRDFLYDATEPTAAMITRSILQQYTYAARTSMPAAMGQPPEISGVLRRLLDAVGRRQGFLRQRGLEELPRGFRYWHDQESMQQALHDGSRRLPLMYQWNRQRTCWMCNDVISPFFMTMGDWRNHVFVDLHPFVCLVDDCRTPNRTYADRGKWQSHIRTAHCKTVYICPVVGCKEERQSFRLQRELEEHIRATHPLAVGNDQHIAAVLLGPRRDGNDADEDADGLVTSVSEDRVWEVDALSDMIYRGTRIITSYHMYHCPLFGERLREYEHYHRHVGDHLESIAMLSHWDVL</sequence>
<accession>A0ABR1VPM0</accession>
<feature type="domain" description="C2H2-type" evidence="2">
    <location>
        <begin position="304"/>
        <end position="332"/>
    </location>
</feature>
<dbReference type="PANTHER" id="PTHR35391:SF7">
    <property type="entry name" value="C2H2-TYPE DOMAIN-CONTAINING PROTEIN"/>
    <property type="match status" value="1"/>
</dbReference>
<feature type="domain" description="C2H2-type" evidence="2">
    <location>
        <begin position="428"/>
        <end position="450"/>
    </location>
</feature>
<dbReference type="GeneID" id="92088565"/>
<dbReference type="RefSeq" id="XP_066717669.1">
    <property type="nucleotide sequence ID" value="XM_066855502.1"/>
</dbReference>
<feature type="domain" description="C2H2-type" evidence="2">
    <location>
        <begin position="337"/>
        <end position="365"/>
    </location>
</feature>
<name>A0ABR1VPM0_9PEZI</name>
<reference evidence="3 4" key="1">
    <citation type="submission" date="2023-01" db="EMBL/GenBank/DDBJ databases">
        <title>Analysis of 21 Apiospora genomes using comparative genomics revels a genus with tremendous synthesis potential of carbohydrate active enzymes and secondary metabolites.</title>
        <authorList>
            <person name="Sorensen T."/>
        </authorList>
    </citation>
    <scope>NUCLEOTIDE SEQUENCE [LARGE SCALE GENOMIC DNA]</scope>
    <source>
        <strain evidence="3 4">CBS 135458</strain>
    </source>
</reference>
<feature type="region of interest" description="Disordered" evidence="1">
    <location>
        <begin position="108"/>
        <end position="133"/>
    </location>
</feature>
<dbReference type="EMBL" id="JAQQWL010000005">
    <property type="protein sequence ID" value="KAK8073194.1"/>
    <property type="molecule type" value="Genomic_DNA"/>
</dbReference>
<evidence type="ECO:0000256" key="1">
    <source>
        <dbReference type="SAM" id="MobiDB-lite"/>
    </source>
</evidence>
<dbReference type="InterPro" id="IPR013087">
    <property type="entry name" value="Znf_C2H2_type"/>
</dbReference>
<proteinExistence type="predicted"/>
<keyword evidence="4" id="KW-1185">Reference proteome</keyword>
<evidence type="ECO:0000313" key="4">
    <source>
        <dbReference type="Proteomes" id="UP001480595"/>
    </source>
</evidence>
<evidence type="ECO:0000313" key="3">
    <source>
        <dbReference type="EMBL" id="KAK8073194.1"/>
    </source>
</evidence>
<feature type="compositionally biased region" description="Acidic residues" evidence="1">
    <location>
        <begin position="118"/>
        <end position="128"/>
    </location>
</feature>
<protein>
    <submittedName>
        <fullName evidence="3">Protein phosphatase-1</fullName>
    </submittedName>
</protein>
<dbReference type="PANTHER" id="PTHR35391">
    <property type="entry name" value="C2H2-TYPE DOMAIN-CONTAINING PROTEIN-RELATED"/>
    <property type="match status" value="1"/>
</dbReference>
<dbReference type="SMART" id="SM00355">
    <property type="entry name" value="ZnF_C2H2"/>
    <property type="match status" value="3"/>
</dbReference>
<organism evidence="3 4">
    <name type="scientific">Apiospora phragmitis</name>
    <dbReference type="NCBI Taxonomy" id="2905665"/>
    <lineage>
        <taxon>Eukaryota</taxon>
        <taxon>Fungi</taxon>
        <taxon>Dikarya</taxon>
        <taxon>Ascomycota</taxon>
        <taxon>Pezizomycotina</taxon>
        <taxon>Sordariomycetes</taxon>
        <taxon>Xylariomycetidae</taxon>
        <taxon>Amphisphaeriales</taxon>
        <taxon>Apiosporaceae</taxon>
        <taxon>Apiospora</taxon>
    </lineage>
</organism>
<dbReference type="Proteomes" id="UP001480595">
    <property type="component" value="Unassembled WGS sequence"/>
</dbReference>
<evidence type="ECO:0000259" key="2">
    <source>
        <dbReference type="SMART" id="SM00355"/>
    </source>
</evidence>
<comment type="caution">
    <text evidence="3">The sequence shown here is derived from an EMBL/GenBank/DDBJ whole genome shotgun (WGS) entry which is preliminary data.</text>
</comment>
<gene>
    <name evidence="3" type="ORF">PG994_004093</name>
</gene>